<sequence>MSSSSVKKICILNGSGRLGRHIIQSLTTVREHSVGSESDFSNLRIETYCKEDRVDSLKNESYGSKIDKIMIDRVDKMDLKTMTQKFSGYDILINATDFEKNTNEEEFETNVIEACLKTNSIQRYIPADFTLDYRKFSEGENEKMDIRKRILSLLEKNKEKLSYTSILNGVFMERLFDPFYKWKILNLEERKVEFYSNDKSEPILDFSLYPQVGQLCALSTTLLYDQSENITIPFVSESLSMSELAKMLSQDLGHGQWKVEKLGTLNDLKDAVKKKQEKRQEKELDNSYAYDYLLAIFSQKGRIDIDKNGKDFIKAAQKMIGSIEKSYRERNENVGKSVLFGASVGLSKVATTEASKKKLEESGGILHQMVSDQFGSKDTSKLDLEQICSRFGCAYTPKANPEATK</sequence>
<protein>
    <submittedName>
        <fullName evidence="4">Predicted protein</fullName>
    </submittedName>
</protein>
<accession>D2VDA9</accession>
<dbReference type="VEuPathDB" id="AmoebaDB:NAEGRDRAFT_66780"/>
<dbReference type="InterPro" id="IPR036291">
    <property type="entry name" value="NAD(P)-bd_dom_sf"/>
</dbReference>
<organism evidence="5">
    <name type="scientific">Naegleria gruberi</name>
    <name type="common">Amoeba</name>
    <dbReference type="NCBI Taxonomy" id="5762"/>
    <lineage>
        <taxon>Eukaryota</taxon>
        <taxon>Discoba</taxon>
        <taxon>Heterolobosea</taxon>
        <taxon>Tetramitia</taxon>
        <taxon>Eutetramitia</taxon>
        <taxon>Vahlkampfiidae</taxon>
        <taxon>Naegleria</taxon>
    </lineage>
</organism>
<evidence type="ECO:0000256" key="1">
    <source>
        <dbReference type="ARBA" id="ARBA00022857"/>
    </source>
</evidence>
<dbReference type="SUPFAM" id="SSF51735">
    <property type="entry name" value="NAD(P)-binding Rossmann-fold domains"/>
    <property type="match status" value="1"/>
</dbReference>
<keyword evidence="5" id="KW-1185">Reference proteome</keyword>
<dbReference type="PANTHER" id="PTHR47706">
    <property type="entry name" value="NMRA-LIKE FAMILY PROTEIN"/>
    <property type="match status" value="1"/>
</dbReference>
<dbReference type="Gene3D" id="3.40.50.720">
    <property type="entry name" value="NAD(P)-binding Rossmann-like Domain"/>
    <property type="match status" value="1"/>
</dbReference>
<evidence type="ECO:0000259" key="3">
    <source>
        <dbReference type="Pfam" id="PF05368"/>
    </source>
</evidence>
<dbReference type="GO" id="GO:0016491">
    <property type="term" value="F:oxidoreductase activity"/>
    <property type="evidence" value="ECO:0007669"/>
    <property type="project" value="UniProtKB-KW"/>
</dbReference>
<gene>
    <name evidence="4" type="ORF">NAEGRDRAFT_66780</name>
</gene>
<evidence type="ECO:0000313" key="4">
    <source>
        <dbReference type="EMBL" id="EFC45111.1"/>
    </source>
</evidence>
<keyword evidence="2" id="KW-0560">Oxidoreductase</keyword>
<evidence type="ECO:0000313" key="5">
    <source>
        <dbReference type="Proteomes" id="UP000006671"/>
    </source>
</evidence>
<dbReference type="EMBL" id="GG738864">
    <property type="protein sequence ID" value="EFC45111.1"/>
    <property type="molecule type" value="Genomic_DNA"/>
</dbReference>
<dbReference type="Proteomes" id="UP000006671">
    <property type="component" value="Unassembled WGS sequence"/>
</dbReference>
<dbReference type="KEGG" id="ngr:NAEGRDRAFT_66780"/>
<dbReference type="RefSeq" id="XP_002677855.1">
    <property type="nucleotide sequence ID" value="XM_002677809.1"/>
</dbReference>
<dbReference type="Pfam" id="PF05368">
    <property type="entry name" value="NmrA"/>
    <property type="match status" value="1"/>
</dbReference>
<dbReference type="PANTHER" id="PTHR47706:SF6">
    <property type="entry name" value="NMRA-LIKE FAMILY PROTEIN (AFU_ORTHOLOGUE AFUA_6G00280)"/>
    <property type="match status" value="1"/>
</dbReference>
<keyword evidence="1" id="KW-0521">NADP</keyword>
<dbReference type="Gene3D" id="3.90.25.10">
    <property type="entry name" value="UDP-galactose 4-epimerase, domain 1"/>
    <property type="match status" value="1"/>
</dbReference>
<dbReference type="InParanoid" id="D2VDA9"/>
<name>D2VDA9_NAEGR</name>
<reference evidence="4 5" key="1">
    <citation type="journal article" date="2010" name="Cell">
        <title>The genome of Naegleria gruberi illuminates early eukaryotic versatility.</title>
        <authorList>
            <person name="Fritz-Laylin L.K."/>
            <person name="Prochnik S.E."/>
            <person name="Ginger M.L."/>
            <person name="Dacks J.B."/>
            <person name="Carpenter M.L."/>
            <person name="Field M.C."/>
            <person name="Kuo A."/>
            <person name="Paredez A."/>
            <person name="Chapman J."/>
            <person name="Pham J."/>
            <person name="Shu S."/>
            <person name="Neupane R."/>
            <person name="Cipriano M."/>
            <person name="Mancuso J."/>
            <person name="Tu H."/>
            <person name="Salamov A."/>
            <person name="Lindquist E."/>
            <person name="Shapiro H."/>
            <person name="Lucas S."/>
            <person name="Grigoriev I.V."/>
            <person name="Cande W.Z."/>
            <person name="Fulton C."/>
            <person name="Rokhsar D.S."/>
            <person name="Dawson S.C."/>
        </authorList>
    </citation>
    <scope>NUCLEOTIDE SEQUENCE [LARGE SCALE GENOMIC DNA]</scope>
    <source>
        <strain evidence="4 5">NEG-M</strain>
    </source>
</reference>
<dbReference type="OrthoDB" id="419598at2759"/>
<dbReference type="InterPro" id="IPR008030">
    <property type="entry name" value="NmrA-like"/>
</dbReference>
<dbReference type="STRING" id="5762.D2VDA9"/>
<dbReference type="AlphaFoldDB" id="D2VDA9"/>
<feature type="domain" description="NmrA-like" evidence="3">
    <location>
        <begin position="7"/>
        <end position="254"/>
    </location>
</feature>
<proteinExistence type="predicted"/>
<dbReference type="InterPro" id="IPR051609">
    <property type="entry name" value="NmrA/Isoflavone_reductase-like"/>
</dbReference>
<dbReference type="OMA" id="RIETYCK"/>
<evidence type="ECO:0000256" key="2">
    <source>
        <dbReference type="ARBA" id="ARBA00023002"/>
    </source>
</evidence>
<dbReference type="GeneID" id="8850334"/>